<organism evidence="5 6">
    <name type="scientific">Zarconia navalis LEGE 11467</name>
    <dbReference type="NCBI Taxonomy" id="1828826"/>
    <lineage>
        <taxon>Bacteria</taxon>
        <taxon>Bacillati</taxon>
        <taxon>Cyanobacteriota</taxon>
        <taxon>Cyanophyceae</taxon>
        <taxon>Oscillatoriophycideae</taxon>
        <taxon>Oscillatoriales</taxon>
        <taxon>Oscillatoriales incertae sedis</taxon>
        <taxon>Zarconia</taxon>
        <taxon>Zarconia navalis</taxon>
    </lineage>
</organism>
<dbReference type="Gene3D" id="2.30.39.10">
    <property type="entry name" value="Alpha-1-antitrypsin, domain 1"/>
    <property type="match status" value="1"/>
</dbReference>
<dbReference type="AlphaFoldDB" id="A0A928Z9P4"/>
<dbReference type="InterPro" id="IPR036186">
    <property type="entry name" value="Serpin_sf"/>
</dbReference>
<dbReference type="InterPro" id="IPR000215">
    <property type="entry name" value="Serpin_fam"/>
</dbReference>
<evidence type="ECO:0000256" key="2">
    <source>
        <dbReference type="SAM" id="Coils"/>
    </source>
</evidence>
<reference evidence="5" key="1">
    <citation type="submission" date="2020-10" db="EMBL/GenBank/DDBJ databases">
        <authorList>
            <person name="Castelo-Branco R."/>
            <person name="Eusebio N."/>
            <person name="Adriana R."/>
            <person name="Vieira A."/>
            <person name="Brugerolle De Fraissinette N."/>
            <person name="Rezende De Castro R."/>
            <person name="Schneider M.P."/>
            <person name="Vasconcelos V."/>
            <person name="Leao P.N."/>
        </authorList>
    </citation>
    <scope>NUCLEOTIDE SEQUENCE</scope>
    <source>
        <strain evidence="5">LEGE 11467</strain>
    </source>
</reference>
<comment type="similarity">
    <text evidence="1">Belongs to the serpin family.</text>
</comment>
<dbReference type="GO" id="GO:0004867">
    <property type="term" value="F:serine-type endopeptidase inhibitor activity"/>
    <property type="evidence" value="ECO:0007669"/>
    <property type="project" value="InterPro"/>
</dbReference>
<proteinExistence type="inferred from homology"/>
<dbReference type="FunFam" id="3.30.497.10:FF:000001">
    <property type="entry name" value="Serine protease inhibitor"/>
    <property type="match status" value="1"/>
</dbReference>
<dbReference type="SUPFAM" id="SSF56574">
    <property type="entry name" value="Serpins"/>
    <property type="match status" value="1"/>
</dbReference>
<dbReference type="PANTHER" id="PTHR11461">
    <property type="entry name" value="SERINE PROTEASE INHIBITOR, SERPIN"/>
    <property type="match status" value="1"/>
</dbReference>
<evidence type="ECO:0000259" key="4">
    <source>
        <dbReference type="SMART" id="SM00093"/>
    </source>
</evidence>
<evidence type="ECO:0000313" key="5">
    <source>
        <dbReference type="EMBL" id="MBE9041919.1"/>
    </source>
</evidence>
<dbReference type="GO" id="GO:0005615">
    <property type="term" value="C:extracellular space"/>
    <property type="evidence" value="ECO:0007669"/>
    <property type="project" value="InterPro"/>
</dbReference>
<dbReference type="SMART" id="SM00093">
    <property type="entry name" value="SERPIN"/>
    <property type="match status" value="1"/>
</dbReference>
<dbReference type="InterPro" id="IPR023795">
    <property type="entry name" value="Serpin_CS"/>
</dbReference>
<feature type="coiled-coil region" evidence="2">
    <location>
        <begin position="98"/>
        <end position="132"/>
    </location>
</feature>
<dbReference type="PANTHER" id="PTHR11461:SF211">
    <property type="entry name" value="GH10112P-RELATED"/>
    <property type="match status" value="1"/>
</dbReference>
<dbReference type="InterPro" id="IPR042185">
    <property type="entry name" value="Serpin_sf_2"/>
</dbReference>
<dbReference type="PROSITE" id="PS00284">
    <property type="entry name" value="SERPIN"/>
    <property type="match status" value="1"/>
</dbReference>
<feature type="region of interest" description="Disordered" evidence="3">
    <location>
        <begin position="1"/>
        <end position="38"/>
    </location>
</feature>
<comment type="caution">
    <text evidence="5">The sequence shown here is derived from an EMBL/GenBank/DDBJ whole genome shotgun (WGS) entry which is preliminary data.</text>
</comment>
<evidence type="ECO:0000313" key="6">
    <source>
        <dbReference type="Proteomes" id="UP000621799"/>
    </source>
</evidence>
<gene>
    <name evidence="5" type="ORF">IQ235_14140</name>
</gene>
<evidence type="ECO:0000256" key="3">
    <source>
        <dbReference type="SAM" id="MobiDB-lite"/>
    </source>
</evidence>
<dbReference type="Gene3D" id="3.30.497.10">
    <property type="entry name" value="Antithrombin, subunit I, domain 2"/>
    <property type="match status" value="1"/>
</dbReference>
<feature type="domain" description="Serpin" evidence="4">
    <location>
        <begin position="53"/>
        <end position="413"/>
    </location>
</feature>
<keyword evidence="2" id="KW-0175">Coiled coil</keyword>
<protein>
    <submittedName>
        <fullName evidence="5">Serpin family protein</fullName>
    </submittedName>
</protein>
<sequence>MTAIGCIDDSTVHSPDVSDSEDISEDTPSFDSQPISSASIDPQLTAANTKFAVKLFSQIYREQSDRNILISPASVAFALAMTYNGASGETQAAMARTLELQEMSIEEVNNAYEALKSTLENLDENVQLAIANALWANLGIDFNAKFLNDTQKFYQAEVTEIDFDRANAPATINNWVKQNTKGKIDSIIDRIPPDTILFLINAIYFKGDWSKPFEREATTEQTFTSINGNQKQHPLMSQTGDYQYLENKLFQGVSLPYGNGQFSFYIFLPKEDIKLSQVVDGLNDLSWETWMSEFILKPGSVRVPKFELEYEIVLNETLKTLGMKVVFDRDRANFSKIRTSPPNLAIDRVKHKTFIEVNEQGTEAAASTSVGVVATSAREIQEPFNMVVDRPFLCAIRENRTGTIVFMGSIVDP</sequence>
<dbReference type="Proteomes" id="UP000621799">
    <property type="component" value="Unassembled WGS sequence"/>
</dbReference>
<dbReference type="CDD" id="cd19588">
    <property type="entry name" value="serpin_miropin-like"/>
    <property type="match status" value="1"/>
</dbReference>
<keyword evidence="6" id="KW-1185">Reference proteome</keyword>
<dbReference type="Pfam" id="PF00079">
    <property type="entry name" value="Serpin"/>
    <property type="match status" value="1"/>
</dbReference>
<name>A0A928Z9P4_9CYAN</name>
<dbReference type="InterPro" id="IPR042178">
    <property type="entry name" value="Serpin_sf_1"/>
</dbReference>
<feature type="compositionally biased region" description="Polar residues" evidence="3">
    <location>
        <begin position="26"/>
        <end position="38"/>
    </location>
</feature>
<dbReference type="InterPro" id="IPR023796">
    <property type="entry name" value="Serpin_dom"/>
</dbReference>
<evidence type="ECO:0000256" key="1">
    <source>
        <dbReference type="RuleBase" id="RU000411"/>
    </source>
</evidence>
<accession>A0A928Z9P4</accession>
<dbReference type="EMBL" id="JADEXN010000267">
    <property type="protein sequence ID" value="MBE9041919.1"/>
    <property type="molecule type" value="Genomic_DNA"/>
</dbReference>